<dbReference type="EMBL" id="JAATWM020000040">
    <property type="protein sequence ID" value="KAF9872121.1"/>
    <property type="molecule type" value="Genomic_DNA"/>
</dbReference>
<protein>
    <submittedName>
        <fullName evidence="1">Uncharacterized protein</fullName>
    </submittedName>
</protein>
<name>A0A9P6I155_9PEZI</name>
<dbReference type="Proteomes" id="UP000781932">
    <property type="component" value="Unassembled WGS sequence"/>
</dbReference>
<dbReference type="GeneID" id="62166246"/>
<accession>A0A9P6I155</accession>
<reference evidence="1" key="2">
    <citation type="submission" date="2020-11" db="EMBL/GenBank/DDBJ databases">
        <title>Whole genome sequencing of Colletotrichum sp.</title>
        <authorList>
            <person name="Li H."/>
        </authorList>
    </citation>
    <scope>NUCLEOTIDE SEQUENCE</scope>
    <source>
        <strain evidence="1">CkLH20</strain>
    </source>
</reference>
<keyword evidence="2" id="KW-1185">Reference proteome</keyword>
<gene>
    <name evidence="1" type="ORF">CkaCkLH20_10458</name>
</gene>
<comment type="caution">
    <text evidence="1">The sequence shown here is derived from an EMBL/GenBank/DDBJ whole genome shotgun (WGS) entry which is preliminary data.</text>
</comment>
<dbReference type="AlphaFoldDB" id="A0A9P6I155"/>
<evidence type="ECO:0000313" key="1">
    <source>
        <dbReference type="EMBL" id="KAF9872121.1"/>
    </source>
</evidence>
<proteinExistence type="predicted"/>
<dbReference type="RefSeq" id="XP_038741582.1">
    <property type="nucleotide sequence ID" value="XM_038893172.1"/>
</dbReference>
<evidence type="ECO:0000313" key="2">
    <source>
        <dbReference type="Proteomes" id="UP000781932"/>
    </source>
</evidence>
<reference evidence="1" key="1">
    <citation type="submission" date="2020-03" db="EMBL/GenBank/DDBJ databases">
        <authorList>
            <person name="He L."/>
        </authorList>
    </citation>
    <scope>NUCLEOTIDE SEQUENCE</scope>
    <source>
        <strain evidence="1">CkLH20</strain>
    </source>
</reference>
<dbReference type="OrthoDB" id="4851355at2759"/>
<organism evidence="1 2">
    <name type="scientific">Colletotrichum karsti</name>
    <dbReference type="NCBI Taxonomy" id="1095194"/>
    <lineage>
        <taxon>Eukaryota</taxon>
        <taxon>Fungi</taxon>
        <taxon>Dikarya</taxon>
        <taxon>Ascomycota</taxon>
        <taxon>Pezizomycotina</taxon>
        <taxon>Sordariomycetes</taxon>
        <taxon>Hypocreomycetidae</taxon>
        <taxon>Glomerellales</taxon>
        <taxon>Glomerellaceae</taxon>
        <taxon>Colletotrichum</taxon>
        <taxon>Colletotrichum boninense species complex</taxon>
    </lineage>
</organism>
<sequence length="440" mass="50232">MATQASLPVQKRDITSESSIDPVSMTLDRLPIEILLIIATLMTDNTINTPVLSGGISYTSSEGIIKQYSSFDSHAFGNSGVLEATAYDKVVKDSQRDILSLALTNRRIFTACENAMFRTIVVCAQGFNFRGLLDIFVKKPELQRCVEHLSARNTWPGIVAQTNHAEFMHRTLNTDLLSCSLRSVDLKRLTMTTDFNSNVLKQWCLLLPKLRRLERLSMTRRRFFTEEFPYLPNVQEAYFISCCYGFVTREVFPKLPSLRVLANHGTFEICPENMLQPFEDTLESLSWGCGLGEDLTAFATALCRLKNLKHLQTECFDYMFAGEAYIRSLFVQDPCRLPRTLETVEFFPHSWGEILRDPTRPVSERTKALESLLRLVEGICRSMYPGMRVVDLRYLFGQKERGGRPKGCGPDLVEWWGTETSVDLSREELQRRSGITFIYE</sequence>
<dbReference type="SUPFAM" id="SSF52047">
    <property type="entry name" value="RNI-like"/>
    <property type="match status" value="1"/>
</dbReference>